<evidence type="ECO:0000256" key="4">
    <source>
        <dbReference type="RuleBase" id="RU000489"/>
    </source>
</evidence>
<dbReference type="InterPro" id="IPR017853">
    <property type="entry name" value="GH"/>
</dbReference>
<keyword evidence="3 4" id="KW-0326">Glycosidase</keyword>
<dbReference type="CDD" id="cd12214">
    <property type="entry name" value="ChiA1_BD"/>
    <property type="match status" value="1"/>
</dbReference>
<feature type="compositionally biased region" description="Polar residues" evidence="6">
    <location>
        <begin position="408"/>
        <end position="422"/>
    </location>
</feature>
<dbReference type="InterPro" id="IPR011583">
    <property type="entry name" value="Chitinase_II/V-like_cat"/>
</dbReference>
<evidence type="ECO:0000256" key="2">
    <source>
        <dbReference type="ARBA" id="ARBA00023277"/>
    </source>
</evidence>
<feature type="region of interest" description="Disordered" evidence="6">
    <location>
        <begin position="384"/>
        <end position="425"/>
    </location>
</feature>
<evidence type="ECO:0000256" key="1">
    <source>
        <dbReference type="ARBA" id="ARBA00022801"/>
    </source>
</evidence>
<dbReference type="SMART" id="SM00636">
    <property type="entry name" value="Glyco_18"/>
    <property type="match status" value="1"/>
</dbReference>
<dbReference type="AlphaFoldDB" id="A0A815P0G3"/>
<dbReference type="Pfam" id="PF02839">
    <property type="entry name" value="CBM_5_12"/>
    <property type="match status" value="1"/>
</dbReference>
<evidence type="ECO:0000313" key="10">
    <source>
        <dbReference type="Proteomes" id="UP000663864"/>
    </source>
</evidence>
<comment type="similarity">
    <text evidence="5">Belongs to the glycosyl hydrolase 18 family.</text>
</comment>
<dbReference type="PANTHER" id="PTHR11177:SF317">
    <property type="entry name" value="CHITINASE 12-RELATED"/>
    <property type="match status" value="1"/>
</dbReference>
<dbReference type="InterPro" id="IPR029070">
    <property type="entry name" value="Chitinase_insertion_sf"/>
</dbReference>
<evidence type="ECO:0000256" key="5">
    <source>
        <dbReference type="RuleBase" id="RU004453"/>
    </source>
</evidence>
<dbReference type="InterPro" id="IPR001579">
    <property type="entry name" value="Glyco_hydro_18_chit_AS"/>
</dbReference>
<gene>
    <name evidence="9" type="ORF">JBS370_LOCUS18068</name>
    <name evidence="8" type="ORF">ZHD862_LOCUS34722</name>
</gene>
<dbReference type="InterPro" id="IPR001223">
    <property type="entry name" value="Glyco_hydro18_cat"/>
</dbReference>
<dbReference type="GO" id="GO:0005975">
    <property type="term" value="P:carbohydrate metabolic process"/>
    <property type="evidence" value="ECO:0007669"/>
    <property type="project" value="InterPro"/>
</dbReference>
<dbReference type="InterPro" id="IPR036573">
    <property type="entry name" value="CBM_sf_5/12"/>
</dbReference>
<sequence>MIAAPIIVAYFAAWSIYSRSYFIADIPGDKITHINYAFADIGSDGRLVLGDSWADVEKAFPGDTWDQPLRGNFNQLLKLKQRYPHLRTLISVGGWTWSGRFSDVALTAASRSKFAQSCVEFVRQYGFDGVDLDWEYPVSGGLPGNTVRPEDKQNYVLLLQEIRQQLDNVGMVDGKRYLLTVATGAGTERIADMNLPGMSTYLDWINVMTYDFHGGWEAKTGHNAPLYKNDAETASDVAPSYIKSRYNCHASIQGYIAAGVPRSKLIMGLGLYGRGWQGVTSTAQNGFSQSASSQLPMGTWENGIFDYDHLKRSYLPTYTRYWDDASKVPFLFNPSTGIWISYDDLESISLKNDYIKREQLGGAMFWELSGDRNAELVGATFSALTNGQTPPPGTNPPTVPTPVTTQTNEPGSTASVSTTQAPSGDALPWQADKLYNVGDRVTYEGKTYRCLQTHASIPGWTPTVVPALWQLV</sequence>
<evidence type="ECO:0000313" key="8">
    <source>
        <dbReference type="EMBL" id="CAF1438763.1"/>
    </source>
</evidence>
<dbReference type="GO" id="GO:0008061">
    <property type="term" value="F:chitin binding"/>
    <property type="evidence" value="ECO:0007669"/>
    <property type="project" value="InterPro"/>
</dbReference>
<dbReference type="PROSITE" id="PS51910">
    <property type="entry name" value="GH18_2"/>
    <property type="match status" value="1"/>
</dbReference>
<dbReference type="Gene3D" id="3.10.50.10">
    <property type="match status" value="1"/>
</dbReference>
<reference evidence="8" key="1">
    <citation type="submission" date="2021-02" db="EMBL/GenBank/DDBJ databases">
        <authorList>
            <person name="Nowell W R."/>
        </authorList>
    </citation>
    <scope>NUCLEOTIDE SEQUENCE</scope>
</reference>
<dbReference type="GO" id="GO:0030246">
    <property type="term" value="F:carbohydrate binding"/>
    <property type="evidence" value="ECO:0007669"/>
    <property type="project" value="InterPro"/>
</dbReference>
<dbReference type="EMBL" id="CAJOBD010002009">
    <property type="protein sequence ID" value="CAF3847897.1"/>
    <property type="molecule type" value="Genomic_DNA"/>
</dbReference>
<feature type="domain" description="GH18" evidence="7">
    <location>
        <begin position="5"/>
        <end position="387"/>
    </location>
</feature>
<dbReference type="EMBL" id="CAJNOT010004609">
    <property type="protein sequence ID" value="CAF1438763.1"/>
    <property type="molecule type" value="Genomic_DNA"/>
</dbReference>
<name>A0A815P0G3_9BILA</name>
<dbReference type="SUPFAM" id="SSF51445">
    <property type="entry name" value="(Trans)glycosidases"/>
    <property type="match status" value="1"/>
</dbReference>
<protein>
    <recommendedName>
        <fullName evidence="7">GH18 domain-containing protein</fullName>
    </recommendedName>
</protein>
<dbReference type="GO" id="GO:0004568">
    <property type="term" value="F:chitinase activity"/>
    <property type="evidence" value="ECO:0007669"/>
    <property type="project" value="UniProtKB-ARBA"/>
</dbReference>
<evidence type="ECO:0000259" key="7">
    <source>
        <dbReference type="PROSITE" id="PS51910"/>
    </source>
</evidence>
<dbReference type="SUPFAM" id="SSF54556">
    <property type="entry name" value="Chitinase insertion domain"/>
    <property type="match status" value="1"/>
</dbReference>
<dbReference type="SMART" id="SM00495">
    <property type="entry name" value="ChtBD3"/>
    <property type="match status" value="1"/>
</dbReference>
<keyword evidence="1 4" id="KW-0378">Hydrolase</keyword>
<dbReference type="Pfam" id="PF00704">
    <property type="entry name" value="Glyco_hydro_18"/>
    <property type="match status" value="1"/>
</dbReference>
<evidence type="ECO:0000313" key="9">
    <source>
        <dbReference type="EMBL" id="CAF3847897.1"/>
    </source>
</evidence>
<dbReference type="CDD" id="cd06548">
    <property type="entry name" value="GH18_chitinase"/>
    <property type="match status" value="1"/>
</dbReference>
<evidence type="ECO:0000256" key="3">
    <source>
        <dbReference type="ARBA" id="ARBA00023295"/>
    </source>
</evidence>
<dbReference type="Proteomes" id="UP000663864">
    <property type="component" value="Unassembled WGS sequence"/>
</dbReference>
<dbReference type="PROSITE" id="PS01095">
    <property type="entry name" value="GH18_1"/>
    <property type="match status" value="1"/>
</dbReference>
<accession>A0A815P0G3</accession>
<dbReference type="Proteomes" id="UP000663836">
    <property type="component" value="Unassembled WGS sequence"/>
</dbReference>
<dbReference type="InterPro" id="IPR003610">
    <property type="entry name" value="CBM5/12"/>
</dbReference>
<dbReference type="PANTHER" id="PTHR11177">
    <property type="entry name" value="CHITINASE"/>
    <property type="match status" value="1"/>
</dbReference>
<comment type="caution">
    <text evidence="8">The sequence shown here is derived from an EMBL/GenBank/DDBJ whole genome shotgun (WGS) entry which is preliminary data.</text>
</comment>
<organism evidence="8 10">
    <name type="scientific">Rotaria sordida</name>
    <dbReference type="NCBI Taxonomy" id="392033"/>
    <lineage>
        <taxon>Eukaryota</taxon>
        <taxon>Metazoa</taxon>
        <taxon>Spiralia</taxon>
        <taxon>Gnathifera</taxon>
        <taxon>Rotifera</taxon>
        <taxon>Eurotatoria</taxon>
        <taxon>Bdelloidea</taxon>
        <taxon>Philodinida</taxon>
        <taxon>Philodinidae</taxon>
        <taxon>Rotaria</taxon>
    </lineage>
</organism>
<dbReference type="GO" id="GO:0006032">
    <property type="term" value="P:chitin catabolic process"/>
    <property type="evidence" value="ECO:0007669"/>
    <property type="project" value="UniProtKB-ARBA"/>
</dbReference>
<dbReference type="InterPro" id="IPR050314">
    <property type="entry name" value="Glycosyl_Hydrlase_18"/>
</dbReference>
<keyword evidence="2" id="KW-0119">Carbohydrate metabolism</keyword>
<evidence type="ECO:0000256" key="6">
    <source>
        <dbReference type="SAM" id="MobiDB-lite"/>
    </source>
</evidence>
<feature type="compositionally biased region" description="Pro residues" evidence="6">
    <location>
        <begin position="389"/>
        <end position="400"/>
    </location>
</feature>
<dbReference type="GO" id="GO:0005576">
    <property type="term" value="C:extracellular region"/>
    <property type="evidence" value="ECO:0007669"/>
    <property type="project" value="InterPro"/>
</dbReference>
<dbReference type="SUPFAM" id="SSF51055">
    <property type="entry name" value="Carbohydrate binding domain"/>
    <property type="match status" value="1"/>
</dbReference>
<dbReference type="Gene3D" id="2.10.10.20">
    <property type="entry name" value="Carbohydrate-binding module superfamily 5/12"/>
    <property type="match status" value="1"/>
</dbReference>
<dbReference type="Gene3D" id="3.20.20.80">
    <property type="entry name" value="Glycosidases"/>
    <property type="match status" value="1"/>
</dbReference>
<proteinExistence type="inferred from homology"/>